<protein>
    <submittedName>
        <fullName evidence="2">Uncharacterized protein</fullName>
    </submittedName>
</protein>
<organism evidence="2 3">
    <name type="scientific">Microbulbifer rhizosphaerae</name>
    <dbReference type="NCBI Taxonomy" id="1562603"/>
    <lineage>
        <taxon>Bacteria</taxon>
        <taxon>Pseudomonadati</taxon>
        <taxon>Pseudomonadota</taxon>
        <taxon>Gammaproteobacteria</taxon>
        <taxon>Cellvibrionales</taxon>
        <taxon>Microbulbiferaceae</taxon>
        <taxon>Microbulbifer</taxon>
    </lineage>
</organism>
<dbReference type="EMBL" id="JACHWZ010000016">
    <property type="protein sequence ID" value="MBB3062481.1"/>
    <property type="molecule type" value="Genomic_DNA"/>
</dbReference>
<evidence type="ECO:0000313" key="2">
    <source>
        <dbReference type="EMBL" id="MBB3062481.1"/>
    </source>
</evidence>
<keyword evidence="3" id="KW-1185">Reference proteome</keyword>
<name>A0A7W4WF61_9GAMM</name>
<feature type="region of interest" description="Disordered" evidence="1">
    <location>
        <begin position="223"/>
        <end position="242"/>
    </location>
</feature>
<gene>
    <name evidence="2" type="ORF">FHS09_003330</name>
</gene>
<evidence type="ECO:0000256" key="1">
    <source>
        <dbReference type="SAM" id="MobiDB-lite"/>
    </source>
</evidence>
<dbReference type="AlphaFoldDB" id="A0A7W4WF61"/>
<accession>A0A7W4WF61</accession>
<sequence length="242" mass="26664">MKHHCSYDVPSDTGEAGWIAAELGRFEEYAVTSIVPAGFPAYVRVFHPAYIGRGHKKQVVRWTQIAAANGQQASPLMQLCSLTGNYKQNYRDQPGVFDEPPEVGTLPPDLAADLVNVLSQHTSTAMECWFGFWEGFGGLPRWVQQAPIFAVPQRRYHLLFGPATAAGESIAPMWWQTPNLWWPQDRSWCVATEIDLNTTYIGASSDCVAALLSTPELEAGRVSPTDGIDYASDPYNAPAPHP</sequence>
<dbReference type="RefSeq" id="WP_183461817.1">
    <property type="nucleotide sequence ID" value="NZ_JACHWZ010000016.1"/>
</dbReference>
<proteinExistence type="predicted"/>
<evidence type="ECO:0000313" key="3">
    <source>
        <dbReference type="Proteomes" id="UP000535937"/>
    </source>
</evidence>
<reference evidence="2 3" key="1">
    <citation type="submission" date="2020-08" db="EMBL/GenBank/DDBJ databases">
        <title>Genomic Encyclopedia of Type Strains, Phase III (KMG-III): the genomes of soil and plant-associated and newly described type strains.</title>
        <authorList>
            <person name="Whitman W."/>
        </authorList>
    </citation>
    <scope>NUCLEOTIDE SEQUENCE [LARGE SCALE GENOMIC DNA]</scope>
    <source>
        <strain evidence="2 3">CECT 8799</strain>
    </source>
</reference>
<dbReference type="Proteomes" id="UP000535937">
    <property type="component" value="Unassembled WGS sequence"/>
</dbReference>
<comment type="caution">
    <text evidence="2">The sequence shown here is derived from an EMBL/GenBank/DDBJ whole genome shotgun (WGS) entry which is preliminary data.</text>
</comment>